<dbReference type="InterPro" id="IPR007709">
    <property type="entry name" value="N-FG_amidohydro"/>
</dbReference>
<name>A0A0B1QB55_9HYPH</name>
<dbReference type="GO" id="GO:0016787">
    <property type="term" value="F:hydrolase activity"/>
    <property type="evidence" value="ECO:0007669"/>
    <property type="project" value="UniProtKB-KW"/>
</dbReference>
<keyword evidence="1" id="KW-0378">Hydrolase</keyword>
<evidence type="ECO:0000313" key="2">
    <source>
        <dbReference type="Proteomes" id="UP000030826"/>
    </source>
</evidence>
<dbReference type="AlphaFoldDB" id="A0A0B1QB55"/>
<proteinExistence type="predicted"/>
<dbReference type="STRING" id="370622.LA66_05910"/>
<dbReference type="Proteomes" id="UP000030826">
    <property type="component" value="Unassembled WGS sequence"/>
</dbReference>
<accession>A0A0B1QB55</accession>
<reference evidence="1 2" key="1">
    <citation type="submission" date="2014-09" db="EMBL/GenBank/DDBJ databases">
        <title>Isolation and characterization of Aurantimonas altamirensis ON-56566 from clinical sample following a dog bite.</title>
        <authorList>
            <person name="Eshaghi A."/>
            <person name="Li A."/>
            <person name="Shahinas D."/>
            <person name="Bahn P."/>
            <person name="Kus J.V."/>
            <person name="Patel S.N."/>
        </authorList>
    </citation>
    <scope>NUCLEOTIDE SEQUENCE [LARGE SCALE GENOMIC DNA]</scope>
    <source>
        <strain evidence="1 2">ON-56566</strain>
    </source>
</reference>
<dbReference type="EMBL" id="JRFJ01000001">
    <property type="protein sequence ID" value="KHJ56132.1"/>
    <property type="molecule type" value="Genomic_DNA"/>
</dbReference>
<comment type="caution">
    <text evidence="1">The sequence shown here is derived from an EMBL/GenBank/DDBJ whole genome shotgun (WGS) entry which is preliminary data.</text>
</comment>
<protein>
    <submittedName>
        <fullName evidence="1">N-formylglutamate amidohydrolase</fullName>
    </submittedName>
</protein>
<dbReference type="Gene3D" id="3.40.630.40">
    <property type="entry name" value="Zn-dependent exopeptidases"/>
    <property type="match status" value="1"/>
</dbReference>
<gene>
    <name evidence="1" type="ORF">LA66_05910</name>
</gene>
<dbReference type="RefSeq" id="WP_039189538.1">
    <property type="nucleotide sequence ID" value="NZ_JRFJ01000001.1"/>
</dbReference>
<dbReference type="OrthoDB" id="8716700at2"/>
<evidence type="ECO:0000313" key="1">
    <source>
        <dbReference type="EMBL" id="KHJ56132.1"/>
    </source>
</evidence>
<organism evidence="1 2">
    <name type="scientific">Aureimonas altamirensis</name>
    <dbReference type="NCBI Taxonomy" id="370622"/>
    <lineage>
        <taxon>Bacteria</taxon>
        <taxon>Pseudomonadati</taxon>
        <taxon>Pseudomonadota</taxon>
        <taxon>Alphaproteobacteria</taxon>
        <taxon>Hyphomicrobiales</taxon>
        <taxon>Aurantimonadaceae</taxon>
        <taxon>Aureimonas</taxon>
    </lineage>
</organism>
<sequence>MTIAGNDVPYFETSAGPCPAFEVLGPSRQTVPLVFCSPHSGRAYPADFIALSRLKGDAVRRSEDLFVDRLFDFVPEIGAPLLVARFPRAYLDLNREPYELDPAMFDGALPAHVNAVSPRVAGGLGTIPRIVAERQEIYNGRLSAAEGLGRISRIYFPFHRQLEQLVEATVQRFGMAVLVDCHSMPSSVRPLPGNRRPDMVVGDRFGTSADARYVAAAIAELRGLGYDVVRNKPYAGGYITEHYGRPRNNVHAIQIEISRGLYADEAAFAPSDGFAPMHENLRRFVESFAGDLAAEASRPAAAE</sequence>
<dbReference type="Pfam" id="PF05013">
    <property type="entry name" value="FGase"/>
    <property type="match status" value="1"/>
</dbReference>
<dbReference type="SUPFAM" id="SSF53187">
    <property type="entry name" value="Zn-dependent exopeptidases"/>
    <property type="match status" value="1"/>
</dbReference>